<evidence type="ECO:0000313" key="8">
    <source>
        <dbReference type="Proteomes" id="UP000199695"/>
    </source>
</evidence>
<sequence>MSKKWKVLLIGLLAFALVVACFEITSQLNAAKNDDKQILRLTEPVNFVNLDSATATDTTSFNILNNVGEGLMRMGKDHRPIYGLAESVKISVDRKVYTFRLREGIKWNDGQPIRAQDFEYAWKRVLDPELKAQKSNILFCIAGAEAYHNNKVPADQVGVTARDDKTLEVRLKKPTLNFLSMLTLPVFQPQRKEFVEKLKNHYGKKPETVAYSGPFTVTKISPQKMMLVKNANYWDRDNVRLKQIDIHFVKDTATEIRMYNTNQSDMARLDQEFAEGFKQSPDYLYIETARIQYLLLNQKNKFFKNANIRRAITLAINRSVITDEILKDGSKPAGSLVPPTITGMGTRSFRQMSGGEIVTPDVRKARAYFQKGLKELGLSKPPKGLQLLSYDDSRRKIAISIKKQLKDNLGLEIKLNSPPSKIKFKMENTGQFDMVLSRWRGDFNDPFNFLSVWVSKNPLNHMEHKNPHYDRLINHAQQSPAEREKLALLIQAERTLISDQREAAIIPLFYIGSAYLQKPYVKNLYRHPYGPDYTLKWAYISDKKE</sequence>
<dbReference type="Gene3D" id="3.90.76.10">
    <property type="entry name" value="Dipeptide-binding Protein, Domain 1"/>
    <property type="match status" value="1"/>
</dbReference>
<evidence type="ECO:0000256" key="4">
    <source>
        <dbReference type="ARBA" id="ARBA00022729"/>
    </source>
</evidence>
<dbReference type="AlphaFoldDB" id="A0A1H8CCP4"/>
<evidence type="ECO:0000256" key="1">
    <source>
        <dbReference type="ARBA" id="ARBA00004193"/>
    </source>
</evidence>
<dbReference type="InterPro" id="IPR000914">
    <property type="entry name" value="SBP_5_dom"/>
</dbReference>
<comment type="subcellular location">
    <subcellularLocation>
        <location evidence="1">Cell membrane</location>
        <topology evidence="1">Lipid-anchor</topology>
    </subcellularLocation>
</comment>
<protein>
    <submittedName>
        <fullName evidence="7">Oligopeptide transport system substrate-binding protein</fullName>
    </submittedName>
</protein>
<dbReference type="GO" id="GO:0015833">
    <property type="term" value="P:peptide transport"/>
    <property type="evidence" value="ECO:0007669"/>
    <property type="project" value="UniProtKB-KW"/>
</dbReference>
<evidence type="ECO:0000256" key="2">
    <source>
        <dbReference type="ARBA" id="ARBA00005695"/>
    </source>
</evidence>
<dbReference type="GO" id="GO:0043190">
    <property type="term" value="C:ATP-binding cassette (ABC) transporter complex"/>
    <property type="evidence" value="ECO:0007669"/>
    <property type="project" value="InterPro"/>
</dbReference>
<dbReference type="PIRSF" id="PIRSF002741">
    <property type="entry name" value="MppA"/>
    <property type="match status" value="1"/>
</dbReference>
<feature type="domain" description="Solute-binding protein family 5" evidence="6">
    <location>
        <begin position="80"/>
        <end position="457"/>
    </location>
</feature>
<dbReference type="PROSITE" id="PS01040">
    <property type="entry name" value="SBP_BACTERIAL_5"/>
    <property type="match status" value="1"/>
</dbReference>
<dbReference type="FunFam" id="3.90.76.10:FF:000001">
    <property type="entry name" value="Oligopeptide ABC transporter substrate-binding protein"/>
    <property type="match status" value="1"/>
</dbReference>
<dbReference type="GO" id="GO:0030288">
    <property type="term" value="C:outer membrane-bounded periplasmic space"/>
    <property type="evidence" value="ECO:0007669"/>
    <property type="project" value="UniProtKB-ARBA"/>
</dbReference>
<evidence type="ECO:0000313" key="7">
    <source>
        <dbReference type="EMBL" id="SEM92038.1"/>
    </source>
</evidence>
<keyword evidence="8" id="KW-1185">Reference proteome</keyword>
<evidence type="ECO:0000256" key="5">
    <source>
        <dbReference type="ARBA" id="ARBA00022856"/>
    </source>
</evidence>
<comment type="similarity">
    <text evidence="2">Belongs to the bacterial solute-binding protein 5 family.</text>
</comment>
<dbReference type="Proteomes" id="UP000199695">
    <property type="component" value="Unassembled WGS sequence"/>
</dbReference>
<dbReference type="Gene3D" id="3.40.190.10">
    <property type="entry name" value="Periplasmic binding protein-like II"/>
    <property type="match status" value="1"/>
</dbReference>
<accession>A0A1H8CCP4</accession>
<evidence type="ECO:0000259" key="6">
    <source>
        <dbReference type="Pfam" id="PF00496"/>
    </source>
</evidence>
<dbReference type="GO" id="GO:1904680">
    <property type="term" value="F:peptide transmembrane transporter activity"/>
    <property type="evidence" value="ECO:0007669"/>
    <property type="project" value="TreeGrafter"/>
</dbReference>
<dbReference type="PANTHER" id="PTHR30290:SF10">
    <property type="entry name" value="PERIPLASMIC OLIGOPEPTIDE-BINDING PROTEIN-RELATED"/>
    <property type="match status" value="1"/>
</dbReference>
<dbReference type="Gene3D" id="3.10.105.10">
    <property type="entry name" value="Dipeptide-binding Protein, Domain 3"/>
    <property type="match status" value="1"/>
</dbReference>
<reference evidence="7 8" key="1">
    <citation type="submission" date="2016-10" db="EMBL/GenBank/DDBJ databases">
        <authorList>
            <person name="de Groot N.N."/>
        </authorList>
    </citation>
    <scope>NUCLEOTIDE SEQUENCE [LARGE SCALE GENOMIC DNA]</scope>
    <source>
        <strain evidence="7 8">DSM 46701</strain>
    </source>
</reference>
<proteinExistence type="inferred from homology"/>
<dbReference type="Pfam" id="PF00496">
    <property type="entry name" value="SBP_bac_5"/>
    <property type="match status" value="1"/>
</dbReference>
<dbReference type="InterPro" id="IPR039424">
    <property type="entry name" value="SBP_5"/>
</dbReference>
<keyword evidence="4" id="KW-0732">Signal</keyword>
<dbReference type="RefSeq" id="WP_089965744.1">
    <property type="nucleotide sequence ID" value="NZ_FOCQ01000003.1"/>
</dbReference>
<keyword evidence="5" id="KW-0653">Protein transport</keyword>
<organism evidence="7 8">
    <name type="scientific">Lihuaxuella thermophila</name>
    <dbReference type="NCBI Taxonomy" id="1173111"/>
    <lineage>
        <taxon>Bacteria</taxon>
        <taxon>Bacillati</taxon>
        <taxon>Bacillota</taxon>
        <taxon>Bacilli</taxon>
        <taxon>Bacillales</taxon>
        <taxon>Thermoactinomycetaceae</taxon>
        <taxon>Lihuaxuella</taxon>
    </lineage>
</organism>
<dbReference type="PROSITE" id="PS51257">
    <property type="entry name" value="PROKAR_LIPOPROTEIN"/>
    <property type="match status" value="1"/>
</dbReference>
<gene>
    <name evidence="7" type="ORF">SAMN05444955_103172</name>
</gene>
<dbReference type="EMBL" id="FOCQ01000003">
    <property type="protein sequence ID" value="SEM92038.1"/>
    <property type="molecule type" value="Genomic_DNA"/>
</dbReference>
<keyword evidence="5" id="KW-0571">Peptide transport</keyword>
<dbReference type="PANTHER" id="PTHR30290">
    <property type="entry name" value="PERIPLASMIC BINDING COMPONENT OF ABC TRANSPORTER"/>
    <property type="match status" value="1"/>
</dbReference>
<dbReference type="FunFam" id="3.10.105.10:FF:000001">
    <property type="entry name" value="Oligopeptide ABC transporter, oligopeptide-binding protein"/>
    <property type="match status" value="1"/>
</dbReference>
<name>A0A1H8CCP4_9BACL</name>
<dbReference type="SUPFAM" id="SSF53850">
    <property type="entry name" value="Periplasmic binding protein-like II"/>
    <property type="match status" value="1"/>
</dbReference>
<dbReference type="STRING" id="1173111.SAMN05444955_103172"/>
<dbReference type="CDD" id="cd08504">
    <property type="entry name" value="PBP2_OppA"/>
    <property type="match status" value="1"/>
</dbReference>
<dbReference type="InterPro" id="IPR023765">
    <property type="entry name" value="SBP_5_CS"/>
</dbReference>
<dbReference type="OrthoDB" id="9801912at2"/>
<dbReference type="InterPro" id="IPR030678">
    <property type="entry name" value="Peptide/Ni-bd"/>
</dbReference>
<evidence type="ECO:0000256" key="3">
    <source>
        <dbReference type="ARBA" id="ARBA00022448"/>
    </source>
</evidence>
<keyword evidence="3" id="KW-0813">Transport</keyword>